<dbReference type="NCBIfam" id="NF046112">
    <property type="entry name" value="MSMEG_6209_Nter"/>
    <property type="match status" value="1"/>
</dbReference>
<dbReference type="EMBL" id="BJFL01000002">
    <property type="protein sequence ID" value="GDY29034.1"/>
    <property type="molecule type" value="Genomic_DNA"/>
</dbReference>
<dbReference type="AlphaFoldDB" id="A0A4D4J0Y3"/>
<dbReference type="Pfam" id="PF21234">
    <property type="entry name" value="Phosphatase-like_N"/>
    <property type="match status" value="1"/>
</dbReference>
<gene>
    <name evidence="2" type="ORF">GTS_06670</name>
</gene>
<evidence type="ECO:0000259" key="1">
    <source>
        <dbReference type="Pfam" id="PF21234"/>
    </source>
</evidence>
<comment type="caution">
    <text evidence="2">The sequence shown here is derived from an EMBL/GenBank/DDBJ whole genome shotgun (WGS) entry which is preliminary data.</text>
</comment>
<keyword evidence="3" id="KW-1185">Reference proteome</keyword>
<feature type="domain" description="Protein-tyrosine-phosphatase-like N-terminal" evidence="1">
    <location>
        <begin position="23"/>
        <end position="77"/>
    </location>
</feature>
<evidence type="ECO:0000313" key="2">
    <source>
        <dbReference type="EMBL" id="GDY29034.1"/>
    </source>
</evidence>
<protein>
    <recommendedName>
        <fullName evidence="1">Protein-tyrosine-phosphatase-like N-terminal domain-containing protein</fullName>
    </recommendedName>
</protein>
<dbReference type="Proteomes" id="UP000298860">
    <property type="component" value="Unassembled WGS sequence"/>
</dbReference>
<sequence length="90" mass="9935">MSYRASPRSGEPRDPWRSVADELEEAVGELVGRFGDRFDESTIRELLRASYEEVASTARHRGYLMVLAMHRAADRLRRGRPAGGGTGSAG</sequence>
<reference evidence="3" key="1">
    <citation type="submission" date="2019-04" db="EMBL/GenBank/DDBJ databases">
        <title>Draft genome sequence of Pseudonocardiaceae bacterium SL3-2-4.</title>
        <authorList>
            <person name="Ningsih F."/>
            <person name="Yokota A."/>
            <person name="Sakai Y."/>
            <person name="Nanatani K."/>
            <person name="Yabe S."/>
            <person name="Oetari A."/>
            <person name="Sjamsuridzal W."/>
        </authorList>
    </citation>
    <scope>NUCLEOTIDE SEQUENCE [LARGE SCALE GENOMIC DNA]</scope>
    <source>
        <strain evidence="3">SL3-2-4</strain>
    </source>
</reference>
<accession>A0A4D4J0Y3</accession>
<organism evidence="2 3">
    <name type="scientific">Gandjariella thermophila</name>
    <dbReference type="NCBI Taxonomy" id="1931992"/>
    <lineage>
        <taxon>Bacteria</taxon>
        <taxon>Bacillati</taxon>
        <taxon>Actinomycetota</taxon>
        <taxon>Actinomycetes</taxon>
        <taxon>Pseudonocardiales</taxon>
        <taxon>Pseudonocardiaceae</taxon>
        <taxon>Gandjariella</taxon>
    </lineage>
</organism>
<dbReference type="Gene3D" id="1.10.8.1060">
    <property type="entry name" value="Corynebacterium glutamicum thioredoxin-dependent arsenate reductase, N-terminal domain"/>
    <property type="match status" value="1"/>
</dbReference>
<evidence type="ECO:0000313" key="3">
    <source>
        <dbReference type="Proteomes" id="UP000298860"/>
    </source>
</evidence>
<name>A0A4D4J0Y3_9PSEU</name>
<proteinExistence type="predicted"/>
<dbReference type="RefSeq" id="WP_137812206.1">
    <property type="nucleotide sequence ID" value="NZ_BJFL01000002.1"/>
</dbReference>
<dbReference type="InterPro" id="IPR048716">
    <property type="entry name" value="Phosphatase-like_N"/>
</dbReference>